<keyword evidence="4 7" id="KW-1133">Transmembrane helix</keyword>
<dbReference type="InterPro" id="IPR005349">
    <property type="entry name" value="TMEM14"/>
</dbReference>
<dbReference type="InterPro" id="IPR044890">
    <property type="entry name" value="TMEM14_sf"/>
</dbReference>
<protein>
    <submittedName>
        <fullName evidence="8">Protein FATTY ACID EXPORT 5</fullName>
    </submittedName>
</protein>
<evidence type="ECO:0000256" key="3">
    <source>
        <dbReference type="ARBA" id="ARBA00022692"/>
    </source>
</evidence>
<sequence>MTKLPLRLSATCSFAAPADHHAHPDHEFLHSVPPSHLGPGENKPKEESNEGEEASPRDLGERPPPKMHDFCFTIPYGFAVLAGGVLGYLRRGSTASLAGGAGAGALLLLAGFVSLKAFEKRRNSYLALALETLCALALTYVMGQRYLETSKIMPAGVVAGLSAVMSAFYLFKIATGGNHIPPKKE</sequence>
<dbReference type="Pfam" id="PF03647">
    <property type="entry name" value="Tmemb_14"/>
    <property type="match status" value="1"/>
</dbReference>
<keyword evidence="3 7" id="KW-0812">Transmembrane</keyword>
<dbReference type="STRING" id="888268.A0A1E5VQZ7"/>
<keyword evidence="5 7" id="KW-0472">Membrane</keyword>
<evidence type="ECO:0000256" key="2">
    <source>
        <dbReference type="ARBA" id="ARBA00007590"/>
    </source>
</evidence>
<dbReference type="GO" id="GO:0009706">
    <property type="term" value="C:chloroplast inner membrane"/>
    <property type="evidence" value="ECO:0007669"/>
    <property type="project" value="TreeGrafter"/>
</dbReference>
<evidence type="ECO:0000313" key="8">
    <source>
        <dbReference type="EMBL" id="OEL27555.1"/>
    </source>
</evidence>
<proteinExistence type="inferred from homology"/>
<evidence type="ECO:0000256" key="6">
    <source>
        <dbReference type="SAM" id="MobiDB-lite"/>
    </source>
</evidence>
<comment type="subcellular location">
    <subcellularLocation>
        <location evidence="1">Membrane</location>
    </subcellularLocation>
</comment>
<dbReference type="PANTHER" id="PTHR12668">
    <property type="entry name" value="TRANSMEMBRANE PROTEIN 14, 15"/>
    <property type="match status" value="1"/>
</dbReference>
<feature type="transmembrane region" description="Helical" evidence="7">
    <location>
        <begin position="152"/>
        <end position="171"/>
    </location>
</feature>
<feature type="region of interest" description="Disordered" evidence="6">
    <location>
        <begin position="23"/>
        <end position="64"/>
    </location>
</feature>
<evidence type="ECO:0000313" key="9">
    <source>
        <dbReference type="Proteomes" id="UP000095767"/>
    </source>
</evidence>
<feature type="compositionally biased region" description="Basic and acidic residues" evidence="6">
    <location>
        <begin position="42"/>
        <end position="64"/>
    </location>
</feature>
<dbReference type="Proteomes" id="UP000095767">
    <property type="component" value="Unassembled WGS sequence"/>
</dbReference>
<evidence type="ECO:0000256" key="4">
    <source>
        <dbReference type="ARBA" id="ARBA00022989"/>
    </source>
</evidence>
<dbReference type="GO" id="GO:0015245">
    <property type="term" value="F:fatty acid transmembrane transporter activity"/>
    <property type="evidence" value="ECO:0007669"/>
    <property type="project" value="TreeGrafter"/>
</dbReference>
<name>A0A1E5VQZ7_9POAL</name>
<organism evidence="8 9">
    <name type="scientific">Dichanthelium oligosanthes</name>
    <dbReference type="NCBI Taxonomy" id="888268"/>
    <lineage>
        <taxon>Eukaryota</taxon>
        <taxon>Viridiplantae</taxon>
        <taxon>Streptophyta</taxon>
        <taxon>Embryophyta</taxon>
        <taxon>Tracheophyta</taxon>
        <taxon>Spermatophyta</taxon>
        <taxon>Magnoliopsida</taxon>
        <taxon>Liliopsida</taxon>
        <taxon>Poales</taxon>
        <taxon>Poaceae</taxon>
        <taxon>PACMAD clade</taxon>
        <taxon>Panicoideae</taxon>
        <taxon>Panicodae</taxon>
        <taxon>Paniceae</taxon>
        <taxon>Dichantheliinae</taxon>
        <taxon>Dichanthelium</taxon>
    </lineage>
</organism>
<accession>A0A1E5VQZ7</accession>
<dbReference type="AlphaFoldDB" id="A0A1E5VQZ7"/>
<keyword evidence="9" id="KW-1185">Reference proteome</keyword>
<feature type="transmembrane region" description="Helical" evidence="7">
    <location>
        <begin position="70"/>
        <end position="89"/>
    </location>
</feature>
<reference evidence="8 9" key="1">
    <citation type="submission" date="2016-09" db="EMBL/GenBank/DDBJ databases">
        <title>The draft genome of Dichanthelium oligosanthes: A C3 panicoid grass species.</title>
        <authorList>
            <person name="Studer A.J."/>
            <person name="Schnable J.C."/>
            <person name="Brutnell T.P."/>
        </authorList>
    </citation>
    <scope>NUCLEOTIDE SEQUENCE [LARGE SCALE GENOMIC DNA]</scope>
    <source>
        <strain evidence="9">cv. Kellogg 1175</strain>
        <tissue evidence="8">Leaf</tissue>
    </source>
</reference>
<dbReference type="EMBL" id="LWDX02032231">
    <property type="protein sequence ID" value="OEL27555.1"/>
    <property type="molecule type" value="Genomic_DNA"/>
</dbReference>
<feature type="transmembrane region" description="Helical" evidence="7">
    <location>
        <begin position="125"/>
        <end position="146"/>
    </location>
</feature>
<comment type="caution">
    <text evidence="8">The sequence shown here is derived from an EMBL/GenBank/DDBJ whole genome shotgun (WGS) entry which is preliminary data.</text>
</comment>
<evidence type="ECO:0000256" key="1">
    <source>
        <dbReference type="ARBA" id="ARBA00004370"/>
    </source>
</evidence>
<feature type="transmembrane region" description="Helical" evidence="7">
    <location>
        <begin position="95"/>
        <end position="113"/>
    </location>
</feature>
<evidence type="ECO:0000256" key="5">
    <source>
        <dbReference type="ARBA" id="ARBA00023136"/>
    </source>
</evidence>
<dbReference type="Gene3D" id="1.10.10.1740">
    <property type="entry name" value="Transmembrane protein 14-like"/>
    <property type="match status" value="1"/>
</dbReference>
<comment type="similarity">
    <text evidence="2">Belongs to the TMEM14 family.</text>
</comment>
<evidence type="ECO:0000256" key="7">
    <source>
        <dbReference type="SAM" id="Phobius"/>
    </source>
</evidence>
<gene>
    <name evidence="8" type="ORF">BAE44_0011429</name>
</gene>
<dbReference type="OrthoDB" id="5620at2759"/>
<dbReference type="PANTHER" id="PTHR12668:SF5">
    <property type="entry name" value="PROTEIN FATTY ACID EXPORT 5-RELATED"/>
    <property type="match status" value="1"/>
</dbReference>